<reference evidence="3" key="1">
    <citation type="submission" date="2016-11" db="EMBL/GenBank/DDBJ databases">
        <authorList>
            <person name="Varghese N."/>
            <person name="Submissions S."/>
        </authorList>
    </citation>
    <scope>NUCLEOTIDE SEQUENCE [LARGE SCALE GENOMIC DNA]</scope>
    <source>
        <strain evidence="3">USBA-503</strain>
    </source>
</reference>
<dbReference type="Pfam" id="PF17989">
    <property type="entry name" value="ALP_N"/>
    <property type="match status" value="1"/>
</dbReference>
<evidence type="ECO:0000259" key="1">
    <source>
        <dbReference type="Pfam" id="PF17989"/>
    </source>
</evidence>
<proteinExistence type="predicted"/>
<gene>
    <name evidence="2" type="ORF">SAMN05443507_11952</name>
</gene>
<dbReference type="RefSeq" id="WP_242650311.1">
    <property type="nucleotide sequence ID" value="NZ_FRAF01000019.1"/>
</dbReference>
<accession>A0A1M6UDK8</accession>
<dbReference type="EMBL" id="FRAF01000019">
    <property type="protein sequence ID" value="SHK67304.1"/>
    <property type="molecule type" value="Genomic_DNA"/>
</dbReference>
<dbReference type="Proteomes" id="UP000184016">
    <property type="component" value="Unassembled WGS sequence"/>
</dbReference>
<organism evidence="2 3">
    <name type="scientific">Alicyclobacillus tolerans</name>
    <dbReference type="NCBI Taxonomy" id="90970"/>
    <lineage>
        <taxon>Bacteria</taxon>
        <taxon>Bacillati</taxon>
        <taxon>Bacillota</taxon>
        <taxon>Bacilli</taxon>
        <taxon>Bacillales</taxon>
        <taxon>Alicyclobacillaceae</taxon>
        <taxon>Alicyclobacillus</taxon>
    </lineage>
</organism>
<protein>
    <submittedName>
        <fullName evidence="2">Plasmid segregation protein ParM</fullName>
    </submittedName>
</protein>
<sequence length="347" mass="39166">MIIGLDVGNGSIGMGIHDNGSVLYNLMPSVYGRFDSTHEVLSVSGKSKQLPDVFTLGSESFVLGYENIRTVHSTPIGAYDRENRFESTQFETLSKLSLLDAATRNGKTGVLEVDLVFGTPAEDYTARTKEIVHQWFSTPVTGAKNGQQVVIMVKRIEITPQPFAVFIDAYVTEDGFVDKEEMETEDILVIDSGSGTLDLSEIHRLELSKQSSIPAGLNDVYQHILELIQQREPKVYATTYDLEHQLRAQDGSSQFQFEYGRVKMDITKFRDQSMRQVWDRIQQGIQQRYPDRSIFKRVLLAGGSGDAFRNYFLKWMPTIEIMPEPQLSVARGLMKYGILKFGDTHDN</sequence>
<keyword evidence="3" id="KW-1185">Reference proteome</keyword>
<evidence type="ECO:0000313" key="2">
    <source>
        <dbReference type="EMBL" id="SHK67304.1"/>
    </source>
</evidence>
<dbReference type="SUPFAM" id="SSF53067">
    <property type="entry name" value="Actin-like ATPase domain"/>
    <property type="match status" value="2"/>
</dbReference>
<dbReference type="AlphaFoldDB" id="A0A1M6UDK8"/>
<dbReference type="InterPro" id="IPR040607">
    <property type="entry name" value="ALP_N"/>
</dbReference>
<dbReference type="CDD" id="cd24021">
    <property type="entry name" value="ASKHA_NBD_ParM_Psk41-like"/>
    <property type="match status" value="1"/>
</dbReference>
<name>A0A1M6UDK8_9BACL</name>
<dbReference type="Gene3D" id="3.30.420.40">
    <property type="match status" value="2"/>
</dbReference>
<evidence type="ECO:0000313" key="3">
    <source>
        <dbReference type="Proteomes" id="UP000184016"/>
    </source>
</evidence>
<feature type="domain" description="Actin-like protein N-terminal" evidence="1">
    <location>
        <begin position="4"/>
        <end position="163"/>
    </location>
</feature>
<dbReference type="InterPro" id="IPR043129">
    <property type="entry name" value="ATPase_NBD"/>
</dbReference>
<dbReference type="STRING" id="1830138.SAMN05443507_11952"/>